<evidence type="ECO:0000313" key="1">
    <source>
        <dbReference type="EMBL" id="KAJ8882769.1"/>
    </source>
</evidence>
<dbReference type="Proteomes" id="UP001159363">
    <property type="component" value="Chromosome 4"/>
</dbReference>
<keyword evidence="2" id="KW-1185">Reference proteome</keyword>
<reference evidence="1 2" key="1">
    <citation type="submission" date="2023-02" db="EMBL/GenBank/DDBJ databases">
        <title>LHISI_Scaffold_Assembly.</title>
        <authorList>
            <person name="Stuart O.P."/>
            <person name="Cleave R."/>
            <person name="Magrath M.J.L."/>
            <person name="Mikheyev A.S."/>
        </authorList>
    </citation>
    <scope>NUCLEOTIDE SEQUENCE [LARGE SCALE GENOMIC DNA]</scope>
    <source>
        <strain evidence="1">Daus_M_001</strain>
        <tissue evidence="1">Leg muscle</tissue>
    </source>
</reference>
<name>A0ABQ9HET3_9NEOP</name>
<proteinExistence type="predicted"/>
<organism evidence="1 2">
    <name type="scientific">Dryococelus australis</name>
    <dbReference type="NCBI Taxonomy" id="614101"/>
    <lineage>
        <taxon>Eukaryota</taxon>
        <taxon>Metazoa</taxon>
        <taxon>Ecdysozoa</taxon>
        <taxon>Arthropoda</taxon>
        <taxon>Hexapoda</taxon>
        <taxon>Insecta</taxon>
        <taxon>Pterygota</taxon>
        <taxon>Neoptera</taxon>
        <taxon>Polyneoptera</taxon>
        <taxon>Phasmatodea</taxon>
        <taxon>Verophasmatodea</taxon>
        <taxon>Anareolatae</taxon>
        <taxon>Phasmatidae</taxon>
        <taxon>Eurycanthinae</taxon>
        <taxon>Dryococelus</taxon>
    </lineage>
</organism>
<accession>A0ABQ9HET3</accession>
<dbReference type="EMBL" id="JARBHB010000005">
    <property type="protein sequence ID" value="KAJ8882769.1"/>
    <property type="molecule type" value="Genomic_DNA"/>
</dbReference>
<gene>
    <name evidence="1" type="ORF">PR048_014582</name>
</gene>
<evidence type="ECO:0000313" key="2">
    <source>
        <dbReference type="Proteomes" id="UP001159363"/>
    </source>
</evidence>
<protein>
    <submittedName>
        <fullName evidence="1">Uncharacterized protein</fullName>
    </submittedName>
</protein>
<comment type="caution">
    <text evidence="1">The sequence shown here is derived from an EMBL/GenBank/DDBJ whole genome shotgun (WGS) entry which is preliminary data.</text>
</comment>
<sequence>MRGRVVGRKVPNKNIFPTNETKAIRRHPAPSAGITMADLLHNPLQTTHSCKQGLCNIGAGMKRRGKRDILEKTRRPTASSGTIPTCESLVTRPGIEPGSSWWEASVLIAQLPWPPKYFKAGFLEYLPFPPPPLHSGTGPYSPRFTLIDSQDLDVKSRPHLFIHLGEKAAAQVRASSAPVDTMSTLTWVYSAVSRASRYSAAEKACTIEKAPTWTAPGREPATLRLQVDHPTPELRGQGKHHDNSKEALNFGPLRISTLFLHNENGNFELQRAPSNGVSVPITRSIEPLGGTASKKRIPAVVFNAFNIHCPASFLQTFLRFPLKHHEDFTSYGAAVAERLACSPFTHANWAGSLPDFRMWEMGIVPDDAAGRCVFSGISRFFHACIPALLYTSLRPRRLSRKILFGSSFDLCYTIRYAPLTLQQHHVERAAWYLKHLSCPGHRLFFSSLHCKQKLEGEQAEVNLTCALALNERVRAGHRVTLQPFMNFTYPQKYGVFQHDNASCHRHKLPRTGSRSILEIHSLVPTNSRELWVAIQMTWVKIFPQVLRPLEESMPRRIAAPSLG</sequence>